<name>A0A0S3RYF8_PHAAN</name>
<dbReference type="AlphaFoldDB" id="A0A0S3RYF8"/>
<protein>
    <submittedName>
        <fullName evidence="2">Uncharacterized protein</fullName>
    </submittedName>
</protein>
<proteinExistence type="predicted"/>
<dbReference type="Proteomes" id="UP000291084">
    <property type="component" value="Chromosome 4"/>
</dbReference>
<keyword evidence="1" id="KW-1133">Transmembrane helix</keyword>
<dbReference type="EMBL" id="AP015037">
    <property type="protein sequence ID" value="BAT85613.1"/>
    <property type="molecule type" value="Genomic_DNA"/>
</dbReference>
<keyword evidence="1" id="KW-0812">Transmembrane</keyword>
<keyword evidence="1" id="KW-0472">Membrane</keyword>
<evidence type="ECO:0000313" key="2">
    <source>
        <dbReference type="EMBL" id="BAT85613.1"/>
    </source>
</evidence>
<accession>A0A0S3RYF8</accession>
<reference evidence="2 3" key="1">
    <citation type="journal article" date="2015" name="Sci. Rep.">
        <title>The power of single molecule real-time sequencing technology in the de novo assembly of a eukaryotic genome.</title>
        <authorList>
            <person name="Sakai H."/>
            <person name="Naito K."/>
            <person name="Ogiso-Tanaka E."/>
            <person name="Takahashi Y."/>
            <person name="Iseki K."/>
            <person name="Muto C."/>
            <person name="Satou K."/>
            <person name="Teruya K."/>
            <person name="Shiroma A."/>
            <person name="Shimoji M."/>
            <person name="Hirano T."/>
            <person name="Itoh T."/>
            <person name="Kaga A."/>
            <person name="Tomooka N."/>
        </authorList>
    </citation>
    <scope>NUCLEOTIDE SEQUENCE [LARGE SCALE GENOMIC DNA]</scope>
    <source>
        <strain evidence="3">cv. Shumari</strain>
    </source>
</reference>
<evidence type="ECO:0000313" key="3">
    <source>
        <dbReference type="Proteomes" id="UP000291084"/>
    </source>
</evidence>
<keyword evidence="3" id="KW-1185">Reference proteome</keyword>
<evidence type="ECO:0000256" key="1">
    <source>
        <dbReference type="SAM" id="Phobius"/>
    </source>
</evidence>
<gene>
    <name evidence="2" type="primary">Vigan.04G317800</name>
    <name evidence="2" type="ORF">VIGAN_04317800</name>
</gene>
<organism evidence="2 3">
    <name type="scientific">Vigna angularis var. angularis</name>
    <dbReference type="NCBI Taxonomy" id="157739"/>
    <lineage>
        <taxon>Eukaryota</taxon>
        <taxon>Viridiplantae</taxon>
        <taxon>Streptophyta</taxon>
        <taxon>Embryophyta</taxon>
        <taxon>Tracheophyta</taxon>
        <taxon>Spermatophyta</taxon>
        <taxon>Magnoliopsida</taxon>
        <taxon>eudicotyledons</taxon>
        <taxon>Gunneridae</taxon>
        <taxon>Pentapetalae</taxon>
        <taxon>rosids</taxon>
        <taxon>fabids</taxon>
        <taxon>Fabales</taxon>
        <taxon>Fabaceae</taxon>
        <taxon>Papilionoideae</taxon>
        <taxon>50 kb inversion clade</taxon>
        <taxon>NPAAA clade</taxon>
        <taxon>indigoferoid/millettioid clade</taxon>
        <taxon>Phaseoleae</taxon>
        <taxon>Vigna</taxon>
    </lineage>
</organism>
<feature type="transmembrane region" description="Helical" evidence="1">
    <location>
        <begin position="17"/>
        <end position="36"/>
    </location>
</feature>
<sequence length="137" mass="16279">MVCMEELDEEKSSPACWYFILNHLLFYLFIYSVFLIDRPRTKVNENDTRSTKTCWEINGKDSFSIIFMIVSNYKPSFFCPTTITLIDMAFLSVSPSPHAPTLSFRIMLFENKFRVTLLYENNHSREKFFFSYSMKNL</sequence>